<dbReference type="HAMAP" id="MF_00972">
    <property type="entry name" value="tRNA_aden_deaminase"/>
    <property type="match status" value="1"/>
</dbReference>
<evidence type="ECO:0000256" key="6">
    <source>
        <dbReference type="ARBA" id="ARBA00022833"/>
    </source>
</evidence>
<sequence length="142" mass="16035">MKLAYQMAEIALEKGEVPIGAILVWEGKVIAKNHNQKEGLFDPTAHAEILVIREAAQKLNNWRLKKAKLFVTAEPCVMCMGAIIQARIPVLVFGMNEFKFGGVESTADLRNHPMIPAEMQIYGGIMEKECQELMQTFFKNKR</sequence>
<feature type="active site" description="Proton donor" evidence="8">
    <location>
        <position position="48"/>
    </location>
</feature>
<name>A0ABY6HF12_9FIRM</name>
<evidence type="ECO:0000256" key="4">
    <source>
        <dbReference type="ARBA" id="ARBA00022723"/>
    </source>
</evidence>
<dbReference type="PROSITE" id="PS00903">
    <property type="entry name" value="CYT_DCMP_DEAMINASES_1"/>
    <property type="match status" value="1"/>
</dbReference>
<dbReference type="EMBL" id="CP087994">
    <property type="protein sequence ID" value="UYO62126.1"/>
    <property type="molecule type" value="Genomic_DNA"/>
</dbReference>
<evidence type="ECO:0000256" key="1">
    <source>
        <dbReference type="ARBA" id="ARBA00010669"/>
    </source>
</evidence>
<evidence type="ECO:0000259" key="9">
    <source>
        <dbReference type="PROSITE" id="PS51747"/>
    </source>
</evidence>
<keyword evidence="6 8" id="KW-0862">Zinc</keyword>
<proteinExistence type="inferred from homology"/>
<dbReference type="EC" id="3.5.4.33" evidence="8"/>
<comment type="catalytic activity">
    <reaction evidence="7 8">
        <text>adenosine(34) in tRNA + H2O + H(+) = inosine(34) in tRNA + NH4(+)</text>
        <dbReference type="Rhea" id="RHEA:43168"/>
        <dbReference type="Rhea" id="RHEA-COMP:10373"/>
        <dbReference type="Rhea" id="RHEA-COMP:10374"/>
        <dbReference type="ChEBI" id="CHEBI:15377"/>
        <dbReference type="ChEBI" id="CHEBI:15378"/>
        <dbReference type="ChEBI" id="CHEBI:28938"/>
        <dbReference type="ChEBI" id="CHEBI:74411"/>
        <dbReference type="ChEBI" id="CHEBI:82852"/>
        <dbReference type="EC" id="3.5.4.33"/>
    </reaction>
</comment>
<evidence type="ECO:0000313" key="10">
    <source>
        <dbReference type="EMBL" id="UYO62126.1"/>
    </source>
</evidence>
<keyword evidence="4 8" id="KW-0479">Metal-binding</keyword>
<feature type="binding site" evidence="8">
    <location>
        <position position="79"/>
    </location>
    <ligand>
        <name>Zn(2+)</name>
        <dbReference type="ChEBI" id="CHEBI:29105"/>
        <note>catalytic</note>
    </ligand>
</feature>
<dbReference type="PANTHER" id="PTHR11079:SF202">
    <property type="entry name" value="TRNA-SPECIFIC ADENOSINE DEAMINASE"/>
    <property type="match status" value="1"/>
</dbReference>
<feature type="binding site" evidence="8">
    <location>
        <position position="46"/>
    </location>
    <ligand>
        <name>Zn(2+)</name>
        <dbReference type="ChEBI" id="CHEBI:29105"/>
        <note>catalytic</note>
    </ligand>
</feature>
<dbReference type="InterPro" id="IPR016192">
    <property type="entry name" value="APOBEC/CMP_deaminase_Zn-bd"/>
</dbReference>
<dbReference type="PANTHER" id="PTHR11079">
    <property type="entry name" value="CYTOSINE DEAMINASE FAMILY MEMBER"/>
    <property type="match status" value="1"/>
</dbReference>
<feature type="binding site" evidence="8">
    <location>
        <position position="76"/>
    </location>
    <ligand>
        <name>Zn(2+)</name>
        <dbReference type="ChEBI" id="CHEBI:29105"/>
        <note>catalytic</note>
    </ligand>
</feature>
<evidence type="ECO:0000256" key="8">
    <source>
        <dbReference type="HAMAP-Rule" id="MF_00972"/>
    </source>
</evidence>
<dbReference type="InterPro" id="IPR028883">
    <property type="entry name" value="tRNA_aden_deaminase"/>
</dbReference>
<dbReference type="Gene3D" id="3.40.140.10">
    <property type="entry name" value="Cytidine Deaminase, domain 2"/>
    <property type="match status" value="1"/>
</dbReference>
<keyword evidence="11" id="KW-1185">Reference proteome</keyword>
<dbReference type="SUPFAM" id="SSF53927">
    <property type="entry name" value="Cytidine deaminase-like"/>
    <property type="match status" value="1"/>
</dbReference>
<protein>
    <recommendedName>
        <fullName evidence="8">tRNA-specific adenosine deaminase</fullName>
        <ecNumber evidence="8">3.5.4.33</ecNumber>
    </recommendedName>
</protein>
<dbReference type="InterPro" id="IPR002125">
    <property type="entry name" value="CMP_dCMP_dom"/>
</dbReference>
<keyword evidence="5 8" id="KW-0378">Hydrolase</keyword>
<dbReference type="InterPro" id="IPR058535">
    <property type="entry name" value="MafB19-deam"/>
</dbReference>
<reference evidence="10" key="1">
    <citation type="submission" date="2021-11" db="EMBL/GenBank/DDBJ databases">
        <title>Isoprene-degrading acetogen.</title>
        <authorList>
            <person name="Yang Y."/>
            <person name="Jin H."/>
            <person name="Yan J."/>
        </authorList>
    </citation>
    <scope>NUCLEOTIDE SEQUENCE</scope>
    <source>
        <strain evidence="10">Berkeley</strain>
    </source>
</reference>
<accession>A0ABY6HF12</accession>
<evidence type="ECO:0000256" key="2">
    <source>
        <dbReference type="ARBA" id="ARBA00011738"/>
    </source>
</evidence>
<comment type="similarity">
    <text evidence="1">Belongs to the cytidine and deoxycytidylate deaminase family. ADAT2 subfamily.</text>
</comment>
<evidence type="ECO:0000313" key="11">
    <source>
        <dbReference type="Proteomes" id="UP001163550"/>
    </source>
</evidence>
<dbReference type="Pfam" id="PF14437">
    <property type="entry name" value="MafB19-deam"/>
    <property type="match status" value="1"/>
</dbReference>
<comment type="subunit">
    <text evidence="2 8">Homodimer.</text>
</comment>
<keyword evidence="3 8" id="KW-0819">tRNA processing</keyword>
<evidence type="ECO:0000256" key="3">
    <source>
        <dbReference type="ARBA" id="ARBA00022694"/>
    </source>
</evidence>
<evidence type="ECO:0000256" key="7">
    <source>
        <dbReference type="ARBA" id="ARBA00048045"/>
    </source>
</evidence>
<evidence type="ECO:0000256" key="5">
    <source>
        <dbReference type="ARBA" id="ARBA00022801"/>
    </source>
</evidence>
<dbReference type="Proteomes" id="UP001163550">
    <property type="component" value="Chromosome"/>
</dbReference>
<feature type="domain" description="CMP/dCMP-type deaminase" evidence="9">
    <location>
        <begin position="1"/>
        <end position="104"/>
    </location>
</feature>
<organism evidence="10 11">
    <name type="scientific">Acetobacterium wieringae</name>
    <dbReference type="NCBI Taxonomy" id="52694"/>
    <lineage>
        <taxon>Bacteria</taxon>
        <taxon>Bacillati</taxon>
        <taxon>Bacillota</taxon>
        <taxon>Clostridia</taxon>
        <taxon>Eubacteriales</taxon>
        <taxon>Eubacteriaceae</taxon>
        <taxon>Acetobacterium</taxon>
    </lineage>
</organism>
<dbReference type="CDD" id="cd01285">
    <property type="entry name" value="nucleoside_deaminase"/>
    <property type="match status" value="1"/>
</dbReference>
<comment type="function">
    <text evidence="8">Catalyzes the deamination of adenosine to inosine at the wobble position 34 of tRNA(Arg2).</text>
</comment>
<gene>
    <name evidence="8" type="primary">tadA</name>
    <name evidence="10" type="ORF">LNN31_15250</name>
</gene>
<dbReference type="PROSITE" id="PS51747">
    <property type="entry name" value="CYT_DCMP_DEAMINASES_2"/>
    <property type="match status" value="1"/>
</dbReference>
<comment type="cofactor">
    <cofactor evidence="8">
        <name>Zn(2+)</name>
        <dbReference type="ChEBI" id="CHEBI:29105"/>
    </cofactor>
    <text evidence="8">Binds 1 zinc ion per subunit.</text>
</comment>
<dbReference type="InterPro" id="IPR016193">
    <property type="entry name" value="Cytidine_deaminase-like"/>
</dbReference>